<protein>
    <submittedName>
        <fullName evidence="2">Uncharacterized protein</fullName>
    </submittedName>
</protein>
<feature type="region of interest" description="Disordered" evidence="1">
    <location>
        <begin position="1"/>
        <end position="21"/>
    </location>
</feature>
<dbReference type="AlphaFoldDB" id="Q6XNA6"/>
<sequence length="176" mass="19393">MYNVKFNQGSPHVAGPSPDTNSNLIYRQPQSVHASDTFRSCFGDDVHQYSAIPADALCVFDSNLCVHPNACWLGGRVVDDVGIPPHRRQVTEPTVSFAGQIRRADLIFKFSVQLRNAVADDRRYFLASDDALTTDVHTQGGNEILRAVPVSEQGLQPSTCTRRIDHFTCLVRAGHG</sequence>
<geneLocation type="plasmid" evidence="2">
    <name>pBD2</name>
</geneLocation>
<evidence type="ECO:0000256" key="1">
    <source>
        <dbReference type="SAM" id="MobiDB-lite"/>
    </source>
</evidence>
<organism evidence="2">
    <name type="scientific">Rhodococcus erythropolis</name>
    <name type="common">Arthrobacter picolinophilus</name>
    <dbReference type="NCBI Taxonomy" id="1833"/>
    <lineage>
        <taxon>Bacteria</taxon>
        <taxon>Bacillati</taxon>
        <taxon>Actinomycetota</taxon>
        <taxon>Actinomycetes</taxon>
        <taxon>Mycobacteriales</taxon>
        <taxon>Nocardiaceae</taxon>
        <taxon>Rhodococcus</taxon>
        <taxon>Rhodococcus erythropolis group</taxon>
    </lineage>
</organism>
<feature type="compositionally biased region" description="Polar residues" evidence="1">
    <location>
        <begin position="1"/>
        <end position="10"/>
    </location>
</feature>
<reference evidence="2" key="1">
    <citation type="journal article" date="2003" name="J. Bacteriol.">
        <title>Complete nucleotide sequence and genetic organization of the 210-kilobase linear plasmid of Rhodococcus erythropolis BD2.</title>
        <authorList>
            <person name="Stecker C."/>
            <person name="Johann A."/>
            <person name="Herzberg C."/>
            <person name="Averhoff B."/>
            <person name="Gottschalk G."/>
        </authorList>
    </citation>
    <scope>NUCLEOTIDE SEQUENCE</scope>
    <source>
        <strain evidence="2">BD2</strain>
        <plasmid evidence="2">pBD2</plasmid>
    </source>
</reference>
<name>Q6XNA6_RHOER</name>
<evidence type="ECO:0000313" key="2">
    <source>
        <dbReference type="EMBL" id="AAP73925.1"/>
    </source>
</evidence>
<dbReference type="EMBL" id="AY223810">
    <property type="protein sequence ID" value="AAP73925.1"/>
    <property type="molecule type" value="Genomic_DNA"/>
</dbReference>
<gene>
    <name evidence="2" type="ORF">PBD2.040</name>
</gene>
<proteinExistence type="predicted"/>
<keyword evidence="2" id="KW-0614">Plasmid</keyword>
<accession>Q6XNA6</accession>